<reference evidence="2" key="1">
    <citation type="journal article" date="2021" name="Nat. Commun.">
        <title>Genetic determinants of endophytism in the Arabidopsis root mycobiome.</title>
        <authorList>
            <person name="Mesny F."/>
            <person name="Miyauchi S."/>
            <person name="Thiergart T."/>
            <person name="Pickel B."/>
            <person name="Atanasova L."/>
            <person name="Karlsson M."/>
            <person name="Huettel B."/>
            <person name="Barry K.W."/>
            <person name="Haridas S."/>
            <person name="Chen C."/>
            <person name="Bauer D."/>
            <person name="Andreopoulos W."/>
            <person name="Pangilinan J."/>
            <person name="LaButti K."/>
            <person name="Riley R."/>
            <person name="Lipzen A."/>
            <person name="Clum A."/>
            <person name="Drula E."/>
            <person name="Henrissat B."/>
            <person name="Kohler A."/>
            <person name="Grigoriev I.V."/>
            <person name="Martin F.M."/>
            <person name="Hacquard S."/>
        </authorList>
    </citation>
    <scope>NUCLEOTIDE SEQUENCE</scope>
    <source>
        <strain evidence="2">MPI-CAGE-CH-0235</strain>
    </source>
</reference>
<dbReference type="PANTHER" id="PTHR40069:SF1">
    <property type="entry name" value="YWBE PROTEIN"/>
    <property type="match status" value="1"/>
</dbReference>
<evidence type="ECO:0008006" key="4">
    <source>
        <dbReference type="Google" id="ProtNLM"/>
    </source>
</evidence>
<dbReference type="InterPro" id="IPR019240">
    <property type="entry name" value="DUF2196"/>
</dbReference>
<dbReference type="Pfam" id="PF09962">
    <property type="entry name" value="DUF2196"/>
    <property type="match status" value="1"/>
</dbReference>
<evidence type="ECO:0000313" key="3">
    <source>
        <dbReference type="Proteomes" id="UP000813444"/>
    </source>
</evidence>
<gene>
    <name evidence="2" type="ORF">B0I35DRAFT_474991</name>
</gene>
<dbReference type="AlphaFoldDB" id="A0A8K0T4I1"/>
<feature type="compositionally biased region" description="Polar residues" evidence="1">
    <location>
        <begin position="89"/>
        <end position="102"/>
    </location>
</feature>
<evidence type="ECO:0000313" key="2">
    <source>
        <dbReference type="EMBL" id="KAH7326335.1"/>
    </source>
</evidence>
<dbReference type="PANTHER" id="PTHR40069">
    <property type="entry name" value="YWBE PROTEIN"/>
    <property type="match status" value="1"/>
</dbReference>
<accession>A0A8K0T4I1</accession>
<evidence type="ECO:0000256" key="1">
    <source>
        <dbReference type="SAM" id="MobiDB-lite"/>
    </source>
</evidence>
<organism evidence="2 3">
    <name type="scientific">Stachybotrys elegans</name>
    <dbReference type="NCBI Taxonomy" id="80388"/>
    <lineage>
        <taxon>Eukaryota</taxon>
        <taxon>Fungi</taxon>
        <taxon>Dikarya</taxon>
        <taxon>Ascomycota</taxon>
        <taxon>Pezizomycotina</taxon>
        <taxon>Sordariomycetes</taxon>
        <taxon>Hypocreomycetidae</taxon>
        <taxon>Hypocreales</taxon>
        <taxon>Stachybotryaceae</taxon>
        <taxon>Stachybotrys</taxon>
    </lineage>
</organism>
<name>A0A8K0T4I1_9HYPO</name>
<dbReference type="EMBL" id="JAGPNK010000002">
    <property type="protein sequence ID" value="KAH7326335.1"/>
    <property type="molecule type" value="Genomic_DNA"/>
</dbReference>
<dbReference type="OrthoDB" id="20105at2759"/>
<feature type="compositionally biased region" description="Polar residues" evidence="1">
    <location>
        <begin position="1"/>
        <end position="20"/>
    </location>
</feature>
<protein>
    <recommendedName>
        <fullName evidence="4">UBZ4-type domain-containing protein</fullName>
    </recommendedName>
</protein>
<keyword evidence="3" id="KW-1185">Reference proteome</keyword>
<dbReference type="NCBIfam" id="TIGR03833">
    <property type="entry name" value="YwbE family protein"/>
    <property type="match status" value="1"/>
</dbReference>
<dbReference type="Proteomes" id="UP000813444">
    <property type="component" value="Unassembled WGS sequence"/>
</dbReference>
<feature type="region of interest" description="Disordered" evidence="1">
    <location>
        <begin position="61"/>
        <end position="152"/>
    </location>
</feature>
<comment type="caution">
    <text evidence="2">The sequence shown here is derived from an EMBL/GenBank/DDBJ whole genome shotgun (WGS) entry which is preliminary data.</text>
</comment>
<feature type="region of interest" description="Disordered" evidence="1">
    <location>
        <begin position="1"/>
        <end position="28"/>
    </location>
</feature>
<proteinExistence type="predicted"/>
<sequence length="187" mass="20168">MTHNRQASRNPRGATPSQIAGTVPGPRQVVPEAAVLIVTKKDQPTGRETAGVVQDVLTRGWHPRGMKVRLRDGQIGRVQRMADGDSPVPASSGNPSPSQGGTTRAPPARRWRHTADIRSETEYPEGPPPRSLADFMPATVDSPSGSYEDSPSAHLDFGKTMVKCPLCDEFEGDENAVTHHVEQAHPL</sequence>